<protein>
    <submittedName>
        <fullName evidence="2">Uncharacterized protein</fullName>
    </submittedName>
</protein>
<evidence type="ECO:0000313" key="2">
    <source>
        <dbReference type="EMBL" id="WAR20762.1"/>
    </source>
</evidence>
<name>A0ABY7FGN5_MYAAR</name>
<gene>
    <name evidence="2" type="ORF">MAR_014736</name>
</gene>
<dbReference type="EMBL" id="CP111023">
    <property type="protein sequence ID" value="WAR20762.1"/>
    <property type="molecule type" value="Genomic_DNA"/>
</dbReference>
<proteinExistence type="predicted"/>
<accession>A0ABY7FGN5</accession>
<keyword evidence="1" id="KW-0812">Transmembrane</keyword>
<keyword evidence="3" id="KW-1185">Reference proteome</keyword>
<reference evidence="2" key="1">
    <citation type="submission" date="2022-11" db="EMBL/GenBank/DDBJ databases">
        <title>Centuries of genome instability and evolution in soft-shell clam transmissible cancer (bioRxiv).</title>
        <authorList>
            <person name="Hart S.F.M."/>
            <person name="Yonemitsu M.A."/>
            <person name="Giersch R.M."/>
            <person name="Beal B.F."/>
            <person name="Arriagada G."/>
            <person name="Davis B.W."/>
            <person name="Ostrander E.A."/>
            <person name="Goff S.P."/>
            <person name="Metzger M.J."/>
        </authorList>
    </citation>
    <scope>NUCLEOTIDE SEQUENCE</scope>
    <source>
        <strain evidence="2">MELC-2E11</strain>
        <tissue evidence="2">Siphon/mantle</tissue>
    </source>
</reference>
<sequence>MNTYKQGSLLSDSYYFRFAYPSKRLMSAAIVFVAVLLQFRFESQYTDIQKQFNELKDTVDKLSVHIQQIGNDTEALKSDFHNSLVKINSFQESLDEVGENVQHVSNIAETAKEMNDHSIATLKLLEQNIYITKVV</sequence>
<feature type="transmembrane region" description="Helical" evidence="1">
    <location>
        <begin position="25"/>
        <end position="41"/>
    </location>
</feature>
<organism evidence="2 3">
    <name type="scientific">Mya arenaria</name>
    <name type="common">Soft-shell clam</name>
    <dbReference type="NCBI Taxonomy" id="6604"/>
    <lineage>
        <taxon>Eukaryota</taxon>
        <taxon>Metazoa</taxon>
        <taxon>Spiralia</taxon>
        <taxon>Lophotrochozoa</taxon>
        <taxon>Mollusca</taxon>
        <taxon>Bivalvia</taxon>
        <taxon>Autobranchia</taxon>
        <taxon>Heteroconchia</taxon>
        <taxon>Euheterodonta</taxon>
        <taxon>Imparidentia</taxon>
        <taxon>Neoheterodontei</taxon>
        <taxon>Myida</taxon>
        <taxon>Myoidea</taxon>
        <taxon>Myidae</taxon>
        <taxon>Mya</taxon>
    </lineage>
</organism>
<evidence type="ECO:0000256" key="1">
    <source>
        <dbReference type="SAM" id="Phobius"/>
    </source>
</evidence>
<evidence type="ECO:0000313" key="3">
    <source>
        <dbReference type="Proteomes" id="UP001164746"/>
    </source>
</evidence>
<dbReference type="Proteomes" id="UP001164746">
    <property type="component" value="Chromosome 12"/>
</dbReference>
<keyword evidence="1" id="KW-1133">Transmembrane helix</keyword>
<keyword evidence="1" id="KW-0472">Membrane</keyword>
<dbReference type="Gene3D" id="1.20.1480.30">
    <property type="entry name" value="Designed four-helix bundle protein"/>
    <property type="match status" value="1"/>
</dbReference>